<gene>
    <name evidence="10" type="primary">thiE</name>
    <name evidence="12" type="ORF">M8330_17125</name>
</gene>
<evidence type="ECO:0000256" key="9">
    <source>
        <dbReference type="ARBA" id="ARBA00047883"/>
    </source>
</evidence>
<comment type="function">
    <text evidence="1 10">Condenses 4-methyl-5-(beta-hydroxyethyl)thiazole monophosphate (THZ-P) and 2-methyl-4-amino-5-hydroxymethyl pyrimidine pyrophosphate (HMP-PP) to form thiamine monophosphate (TMP).</text>
</comment>
<dbReference type="PANTHER" id="PTHR20857">
    <property type="entry name" value="THIAMINE-PHOSPHATE PYROPHOSPHORYLASE"/>
    <property type="match status" value="1"/>
</dbReference>
<evidence type="ECO:0000256" key="10">
    <source>
        <dbReference type="HAMAP-Rule" id="MF_00097"/>
    </source>
</evidence>
<dbReference type="GO" id="GO:0009228">
    <property type="term" value="P:thiamine biosynthetic process"/>
    <property type="evidence" value="ECO:0007669"/>
    <property type="project" value="UniProtKB-KW"/>
</dbReference>
<feature type="binding site" evidence="10">
    <location>
        <position position="84"/>
    </location>
    <ligand>
        <name>4-amino-2-methyl-5-(diphosphooxymethyl)pyrimidine</name>
        <dbReference type="ChEBI" id="CHEBI:57841"/>
    </ligand>
</feature>
<name>A0A9X2D9W7_9ACTN</name>
<dbReference type="HAMAP" id="MF_00097">
    <property type="entry name" value="TMP_synthase"/>
    <property type="match status" value="1"/>
</dbReference>
<evidence type="ECO:0000256" key="1">
    <source>
        <dbReference type="ARBA" id="ARBA00003814"/>
    </source>
</evidence>
<dbReference type="Gene3D" id="3.20.20.70">
    <property type="entry name" value="Aldolase class I"/>
    <property type="match status" value="1"/>
</dbReference>
<evidence type="ECO:0000259" key="11">
    <source>
        <dbReference type="Pfam" id="PF02581"/>
    </source>
</evidence>
<evidence type="ECO:0000256" key="3">
    <source>
        <dbReference type="ARBA" id="ARBA00022679"/>
    </source>
</evidence>
<dbReference type="PANTHER" id="PTHR20857:SF15">
    <property type="entry name" value="THIAMINE-PHOSPHATE SYNTHASE"/>
    <property type="match status" value="1"/>
</dbReference>
<feature type="domain" description="Thiamine phosphate synthase/TenI" evidence="11">
    <location>
        <begin position="37"/>
        <end position="207"/>
    </location>
</feature>
<evidence type="ECO:0000256" key="7">
    <source>
        <dbReference type="ARBA" id="ARBA00047334"/>
    </source>
</evidence>
<dbReference type="InterPro" id="IPR022998">
    <property type="entry name" value="ThiamineP_synth_TenI"/>
</dbReference>
<comment type="catalytic activity">
    <reaction evidence="7 10">
        <text>4-methyl-5-(2-phosphooxyethyl)-thiazole + 4-amino-2-methyl-5-(diphosphooxymethyl)pyrimidine + H(+) = thiamine phosphate + diphosphate</text>
        <dbReference type="Rhea" id="RHEA:22328"/>
        <dbReference type="ChEBI" id="CHEBI:15378"/>
        <dbReference type="ChEBI" id="CHEBI:33019"/>
        <dbReference type="ChEBI" id="CHEBI:37575"/>
        <dbReference type="ChEBI" id="CHEBI:57841"/>
        <dbReference type="ChEBI" id="CHEBI:58296"/>
        <dbReference type="EC" id="2.5.1.3"/>
    </reaction>
</comment>
<evidence type="ECO:0000313" key="12">
    <source>
        <dbReference type="EMBL" id="MCM0622016.1"/>
    </source>
</evidence>
<dbReference type="Pfam" id="PF02581">
    <property type="entry name" value="TMP-TENI"/>
    <property type="match status" value="1"/>
</dbReference>
<evidence type="ECO:0000256" key="2">
    <source>
        <dbReference type="ARBA" id="ARBA00005165"/>
    </source>
</evidence>
<organism evidence="12 13">
    <name type="scientific">Nocardioides bruguierae</name>
    <dbReference type="NCBI Taxonomy" id="2945102"/>
    <lineage>
        <taxon>Bacteria</taxon>
        <taxon>Bacillati</taxon>
        <taxon>Actinomycetota</taxon>
        <taxon>Actinomycetes</taxon>
        <taxon>Propionibacteriales</taxon>
        <taxon>Nocardioidaceae</taxon>
        <taxon>Nocardioides</taxon>
    </lineage>
</organism>
<feature type="binding site" evidence="10">
    <location>
        <position position="104"/>
    </location>
    <ligand>
        <name>Mg(2+)</name>
        <dbReference type="ChEBI" id="CHEBI:18420"/>
    </ligand>
</feature>
<dbReference type="InterPro" id="IPR036206">
    <property type="entry name" value="ThiamineP_synth_sf"/>
</dbReference>
<sequence>MLSSALRREKSERATDHATSGVRLPRLWVLVGPEHDPAVAGALASVGVRGFQVRDKDGGDAAVLAHARRVIAAVRPHGASVVVDDRVDVALAAGADGVHVGADDLPVADVRRLAPHLLVGATCRGPADVRAARETGADYAGVGPVRASRSKPGLPAPLGVEAIAACARAEAAAPAPLPLVAIGGVDAGTALRCRAAGAHGVAVIGALWDPPDPLVAAQELLTAVR</sequence>
<feature type="binding site" evidence="10">
    <location>
        <position position="151"/>
    </location>
    <ligand>
        <name>4-amino-2-methyl-5-(diphosphooxymethyl)pyrimidine</name>
        <dbReference type="ChEBI" id="CHEBI:57841"/>
    </ligand>
</feature>
<comment type="catalytic activity">
    <reaction evidence="8 10">
        <text>2-(2-carboxy-4-methylthiazol-5-yl)ethyl phosphate + 4-amino-2-methyl-5-(diphosphooxymethyl)pyrimidine + 2 H(+) = thiamine phosphate + CO2 + diphosphate</text>
        <dbReference type="Rhea" id="RHEA:47848"/>
        <dbReference type="ChEBI" id="CHEBI:15378"/>
        <dbReference type="ChEBI" id="CHEBI:16526"/>
        <dbReference type="ChEBI" id="CHEBI:33019"/>
        <dbReference type="ChEBI" id="CHEBI:37575"/>
        <dbReference type="ChEBI" id="CHEBI:57841"/>
        <dbReference type="ChEBI" id="CHEBI:62890"/>
        <dbReference type="EC" id="2.5.1.3"/>
    </reaction>
</comment>
<evidence type="ECO:0000313" key="13">
    <source>
        <dbReference type="Proteomes" id="UP001139485"/>
    </source>
</evidence>
<dbReference type="EC" id="2.5.1.3" evidence="10"/>
<dbReference type="Proteomes" id="UP001139485">
    <property type="component" value="Unassembled WGS sequence"/>
</dbReference>
<dbReference type="InterPro" id="IPR013785">
    <property type="entry name" value="Aldolase_TIM"/>
</dbReference>
<accession>A0A9X2D9W7</accession>
<feature type="binding site" evidence="10">
    <location>
        <position position="184"/>
    </location>
    <ligand>
        <name>2-[(2R,5Z)-2-carboxy-4-methylthiazol-5(2H)-ylidene]ethyl phosphate</name>
        <dbReference type="ChEBI" id="CHEBI:62899"/>
    </ligand>
</feature>
<feature type="binding site" evidence="10">
    <location>
        <begin position="52"/>
        <end position="56"/>
    </location>
    <ligand>
        <name>4-amino-2-methyl-5-(diphosphooxymethyl)pyrimidine</name>
        <dbReference type="ChEBI" id="CHEBI:57841"/>
    </ligand>
</feature>
<dbReference type="RefSeq" id="WP_250828314.1">
    <property type="nucleotide sequence ID" value="NZ_JAMOIL010000027.1"/>
</dbReference>
<reference evidence="12" key="1">
    <citation type="submission" date="2022-05" db="EMBL/GenBank/DDBJ databases">
        <authorList>
            <person name="Tuo L."/>
        </authorList>
    </citation>
    <scope>NUCLEOTIDE SEQUENCE</scope>
    <source>
        <strain evidence="12">BSK12Z-4</strain>
    </source>
</reference>
<protein>
    <recommendedName>
        <fullName evidence="10">Thiamine-phosphate synthase</fullName>
        <shortName evidence="10">TP synthase</shortName>
        <shortName evidence="10">TPS</shortName>
        <ecNumber evidence="10">2.5.1.3</ecNumber>
    </recommendedName>
    <alternativeName>
        <fullName evidence="10">Thiamine-phosphate pyrophosphorylase</fullName>
        <shortName evidence="10">TMP pyrophosphorylase</shortName>
        <shortName evidence="10">TMP-PPase</shortName>
    </alternativeName>
</protein>
<keyword evidence="5 10" id="KW-0460">Magnesium</keyword>
<proteinExistence type="inferred from homology"/>
<keyword evidence="3 10" id="KW-0808">Transferase</keyword>
<dbReference type="EMBL" id="JAMOIL010000027">
    <property type="protein sequence ID" value="MCM0622016.1"/>
    <property type="molecule type" value="Genomic_DNA"/>
</dbReference>
<comment type="cofactor">
    <cofactor evidence="10">
        <name>Mg(2+)</name>
        <dbReference type="ChEBI" id="CHEBI:18420"/>
    </cofactor>
    <text evidence="10">Binds 1 Mg(2+) ion per subunit.</text>
</comment>
<feature type="binding site" evidence="10">
    <location>
        <position position="122"/>
    </location>
    <ligand>
        <name>4-amino-2-methyl-5-(diphosphooxymethyl)pyrimidine</name>
        <dbReference type="ChEBI" id="CHEBI:57841"/>
    </ligand>
</feature>
<dbReference type="AlphaFoldDB" id="A0A9X2D9W7"/>
<dbReference type="GO" id="GO:0009229">
    <property type="term" value="P:thiamine diphosphate biosynthetic process"/>
    <property type="evidence" value="ECO:0007669"/>
    <property type="project" value="UniProtKB-UniRule"/>
</dbReference>
<dbReference type="GO" id="GO:0000287">
    <property type="term" value="F:magnesium ion binding"/>
    <property type="evidence" value="ECO:0007669"/>
    <property type="project" value="UniProtKB-UniRule"/>
</dbReference>
<comment type="pathway">
    <text evidence="2 10">Cofactor biosynthesis; thiamine diphosphate biosynthesis; thiamine phosphate from 4-amino-2-methyl-5-diphosphomethylpyrimidine and 4-methyl-5-(2-phosphoethyl)-thiazole: step 1/1.</text>
</comment>
<evidence type="ECO:0000256" key="8">
    <source>
        <dbReference type="ARBA" id="ARBA00047851"/>
    </source>
</evidence>
<evidence type="ECO:0000256" key="6">
    <source>
        <dbReference type="ARBA" id="ARBA00022977"/>
    </source>
</evidence>
<comment type="caution">
    <text evidence="10">Lacks conserved residue(s) required for the propagation of feature annotation.</text>
</comment>
<evidence type="ECO:0000256" key="4">
    <source>
        <dbReference type="ARBA" id="ARBA00022723"/>
    </source>
</evidence>
<comment type="catalytic activity">
    <reaction evidence="9 10">
        <text>2-[(2R,5Z)-2-carboxy-4-methylthiazol-5(2H)-ylidene]ethyl phosphate + 4-amino-2-methyl-5-(diphosphooxymethyl)pyrimidine + 2 H(+) = thiamine phosphate + CO2 + diphosphate</text>
        <dbReference type="Rhea" id="RHEA:47844"/>
        <dbReference type="ChEBI" id="CHEBI:15378"/>
        <dbReference type="ChEBI" id="CHEBI:16526"/>
        <dbReference type="ChEBI" id="CHEBI:33019"/>
        <dbReference type="ChEBI" id="CHEBI:37575"/>
        <dbReference type="ChEBI" id="CHEBI:57841"/>
        <dbReference type="ChEBI" id="CHEBI:62899"/>
        <dbReference type="EC" id="2.5.1.3"/>
    </reaction>
</comment>
<keyword evidence="6 10" id="KW-0784">Thiamine biosynthesis</keyword>
<dbReference type="GO" id="GO:0005737">
    <property type="term" value="C:cytoplasm"/>
    <property type="evidence" value="ECO:0007669"/>
    <property type="project" value="TreeGrafter"/>
</dbReference>
<feature type="binding site" evidence="10">
    <location>
        <begin position="148"/>
        <end position="150"/>
    </location>
    <ligand>
        <name>2-[(2R,5Z)-2-carboxy-4-methylthiazol-5(2H)-ylidene]ethyl phosphate</name>
        <dbReference type="ChEBI" id="CHEBI:62899"/>
    </ligand>
</feature>
<comment type="caution">
    <text evidence="12">The sequence shown here is derived from an EMBL/GenBank/DDBJ whole genome shotgun (WGS) entry which is preliminary data.</text>
</comment>
<feature type="binding site" evidence="10">
    <location>
        <position position="85"/>
    </location>
    <ligand>
        <name>Mg(2+)</name>
        <dbReference type="ChEBI" id="CHEBI:18420"/>
    </ligand>
</feature>
<dbReference type="CDD" id="cd00564">
    <property type="entry name" value="TMP_TenI"/>
    <property type="match status" value="1"/>
</dbReference>
<evidence type="ECO:0000256" key="5">
    <source>
        <dbReference type="ARBA" id="ARBA00022842"/>
    </source>
</evidence>
<keyword evidence="4 10" id="KW-0479">Metal-binding</keyword>
<dbReference type="InterPro" id="IPR034291">
    <property type="entry name" value="TMP_synthase"/>
</dbReference>
<dbReference type="SUPFAM" id="SSF51391">
    <property type="entry name" value="Thiamin phosphate synthase"/>
    <property type="match status" value="1"/>
</dbReference>
<dbReference type="GO" id="GO:0004789">
    <property type="term" value="F:thiamine-phosphate diphosphorylase activity"/>
    <property type="evidence" value="ECO:0007669"/>
    <property type="project" value="UniProtKB-UniRule"/>
</dbReference>
<keyword evidence="13" id="KW-1185">Reference proteome</keyword>
<comment type="similarity">
    <text evidence="10">Belongs to the thiamine-phosphate synthase family.</text>
</comment>